<protein>
    <submittedName>
        <fullName evidence="1">HXXEE domain-containing protein</fullName>
    </submittedName>
</protein>
<dbReference type="EMBL" id="JACZDF010000006">
    <property type="protein sequence ID" value="MBD9700029.1"/>
    <property type="molecule type" value="Genomic_DNA"/>
</dbReference>
<sequence length="160" mass="16735">MPRNGPSTLLLAWALHDVEEAMAFPVACERAADATGVEVLRMDHRQSWVAVGLMGVLVAAACRAGRGLGGRSRLYRAVVAGLEAHVATHVGASVLQRGYTPGVATALPVMLPGATVARRELALEGTPLRAADYARGAALLVSAALVCHALARLLPVSRRR</sequence>
<dbReference type="Proteomes" id="UP000642107">
    <property type="component" value="Unassembled WGS sequence"/>
</dbReference>
<keyword evidence="2" id="KW-1185">Reference proteome</keyword>
<accession>A0ABR9DSV3</accession>
<comment type="caution">
    <text evidence="1">The sequence shown here is derived from an EMBL/GenBank/DDBJ whole genome shotgun (WGS) entry which is preliminary data.</text>
</comment>
<dbReference type="Pfam" id="PF13787">
    <property type="entry name" value="HXXEE"/>
    <property type="match status" value="1"/>
</dbReference>
<name>A0ABR9DSV3_9MICO</name>
<dbReference type="RefSeq" id="WP_192280930.1">
    <property type="nucleotide sequence ID" value="NZ_JACZDF010000006.1"/>
</dbReference>
<evidence type="ECO:0000313" key="2">
    <source>
        <dbReference type="Proteomes" id="UP000642107"/>
    </source>
</evidence>
<gene>
    <name evidence="1" type="ORF">IGS67_11085</name>
</gene>
<dbReference type="InterPro" id="IPR025671">
    <property type="entry name" value="HXXEE"/>
</dbReference>
<evidence type="ECO:0000313" key="1">
    <source>
        <dbReference type="EMBL" id="MBD9700029.1"/>
    </source>
</evidence>
<reference evidence="1 2" key="1">
    <citation type="submission" date="2020-09" db="EMBL/GenBank/DDBJ databases">
        <title>Flavimobilis rhizosphaerae sp. nov., isolated from rhizosphere soil of Spartina alterniflora.</title>
        <authorList>
            <person name="Hanqin C."/>
        </authorList>
    </citation>
    <scope>NUCLEOTIDE SEQUENCE [LARGE SCALE GENOMIC DNA]</scope>
    <source>
        <strain evidence="1 2">GY 10621</strain>
    </source>
</reference>
<organism evidence="1 2">
    <name type="scientific">Flavimobilis rhizosphaerae</name>
    <dbReference type="NCBI Taxonomy" id="2775421"/>
    <lineage>
        <taxon>Bacteria</taxon>
        <taxon>Bacillati</taxon>
        <taxon>Actinomycetota</taxon>
        <taxon>Actinomycetes</taxon>
        <taxon>Micrococcales</taxon>
        <taxon>Jonesiaceae</taxon>
        <taxon>Flavimobilis</taxon>
    </lineage>
</organism>
<proteinExistence type="predicted"/>